<evidence type="ECO:0000313" key="1">
    <source>
        <dbReference type="EMBL" id="QQT87023.1"/>
    </source>
</evidence>
<protein>
    <submittedName>
        <fullName evidence="1">Uncharacterized protein</fullName>
    </submittedName>
</protein>
<accession>A0A3G9FR91</accession>
<gene>
    <name evidence="1" type="ORF">I6I53_04390</name>
</gene>
<dbReference type="RefSeq" id="WP_004988825.1">
    <property type="nucleotide sequence ID" value="NZ_AP018824.1"/>
</dbReference>
<name>A0A3G9FR91_9GAMM</name>
<proteinExistence type="predicted"/>
<organism evidence="1 2">
    <name type="scientific">Acinetobacter ursingii</name>
    <dbReference type="NCBI Taxonomy" id="108980"/>
    <lineage>
        <taxon>Bacteria</taxon>
        <taxon>Pseudomonadati</taxon>
        <taxon>Pseudomonadota</taxon>
        <taxon>Gammaproteobacteria</taxon>
        <taxon>Moraxellales</taxon>
        <taxon>Moraxellaceae</taxon>
        <taxon>Acinetobacter</taxon>
    </lineage>
</organism>
<dbReference type="AlphaFoldDB" id="A0A3G9FR91"/>
<dbReference type="EMBL" id="CP068176">
    <property type="protein sequence ID" value="QQT87023.1"/>
    <property type="molecule type" value="Genomic_DNA"/>
</dbReference>
<dbReference type="Proteomes" id="UP000595320">
    <property type="component" value="Chromosome"/>
</dbReference>
<evidence type="ECO:0000313" key="2">
    <source>
        <dbReference type="Proteomes" id="UP000595320"/>
    </source>
</evidence>
<reference evidence="1 2" key="1">
    <citation type="submission" date="2021-01" db="EMBL/GenBank/DDBJ databases">
        <title>FDA dAtabase for Regulatory Grade micrObial Sequences (FDA-ARGOS): Supporting development and validation of Infectious Disease Dx tests.</title>
        <authorList>
            <person name="Sproer C."/>
            <person name="Gronow S."/>
            <person name="Severitt S."/>
            <person name="Schroder I."/>
            <person name="Tallon L."/>
            <person name="Sadzewicz L."/>
            <person name="Zhao X."/>
            <person name="Boylan J."/>
            <person name="Ott S."/>
            <person name="Bowen H."/>
            <person name="Vavikolanu K."/>
            <person name="Mehta A."/>
            <person name="Aluvathingal J."/>
            <person name="Nadendla S."/>
            <person name="Lowell S."/>
            <person name="Myers T."/>
            <person name="Yan Y."/>
            <person name="Sichtig H."/>
        </authorList>
    </citation>
    <scope>NUCLEOTIDE SEQUENCE [LARGE SCALE GENOMIC DNA]</scope>
    <source>
        <strain evidence="1 2">FDAARGOS_1096</strain>
    </source>
</reference>
<sequence>MRDSIHKKQIIQSIRHLQLSETLVIALDDAQQATDIIVMLDSLQRFSEQWH</sequence>